<keyword evidence="2" id="KW-1185">Reference proteome</keyword>
<dbReference type="RefSeq" id="WP_260560748.1">
    <property type="nucleotide sequence ID" value="NZ_BAABEC010000076.1"/>
</dbReference>
<accession>A0ABY5YHD8</accession>
<evidence type="ECO:0000313" key="1">
    <source>
        <dbReference type="EMBL" id="UWX64474.1"/>
    </source>
</evidence>
<protein>
    <recommendedName>
        <fullName evidence="3">ABM domain-containing protein</fullName>
    </recommendedName>
</protein>
<sequence length="83" mass="9159">MSQRRFVHYMEGRGADAEQTLSDLLSGLPGWAGLVDACLLTSPDQPGLWLLESRWANAVPLLDVPEGCKSWSFEVQRLVSGSR</sequence>
<dbReference type="Proteomes" id="UP001060261">
    <property type="component" value="Chromosome"/>
</dbReference>
<dbReference type="EMBL" id="CP104213">
    <property type="protein sequence ID" value="UWX64474.1"/>
    <property type="molecule type" value="Genomic_DNA"/>
</dbReference>
<reference evidence="1" key="1">
    <citation type="submission" date="2022-09" db="EMBL/GenBank/DDBJ databases">
        <title>genome sequence of Deinococcus rubellus.</title>
        <authorList>
            <person name="Srinivasan S."/>
        </authorList>
    </citation>
    <scope>NUCLEOTIDE SEQUENCE</scope>
    <source>
        <strain evidence="1">Ant6</strain>
    </source>
</reference>
<evidence type="ECO:0000313" key="2">
    <source>
        <dbReference type="Proteomes" id="UP001060261"/>
    </source>
</evidence>
<gene>
    <name evidence="1" type="ORF">N0D28_02040</name>
</gene>
<evidence type="ECO:0008006" key="3">
    <source>
        <dbReference type="Google" id="ProtNLM"/>
    </source>
</evidence>
<name>A0ABY5YHD8_9DEIO</name>
<organism evidence="1 2">
    <name type="scientific">Deinococcus rubellus</name>
    <dbReference type="NCBI Taxonomy" id="1889240"/>
    <lineage>
        <taxon>Bacteria</taxon>
        <taxon>Thermotogati</taxon>
        <taxon>Deinococcota</taxon>
        <taxon>Deinococci</taxon>
        <taxon>Deinococcales</taxon>
        <taxon>Deinococcaceae</taxon>
        <taxon>Deinococcus</taxon>
    </lineage>
</organism>
<proteinExistence type="predicted"/>